<keyword evidence="10" id="KW-1185">Reference proteome</keyword>
<comment type="caution">
    <text evidence="9">The sequence shown here is derived from an EMBL/GenBank/DDBJ whole genome shotgun (WGS) entry which is preliminary data.</text>
</comment>
<evidence type="ECO:0000256" key="1">
    <source>
        <dbReference type="ARBA" id="ARBA00004370"/>
    </source>
</evidence>
<dbReference type="AlphaFoldDB" id="A0A849VF60"/>
<dbReference type="Gene3D" id="3.30.1370.120">
    <property type="match status" value="2"/>
</dbReference>
<keyword evidence="2" id="KW-0732">Signal</keyword>
<evidence type="ECO:0000256" key="3">
    <source>
        <dbReference type="ARBA" id="ARBA00023136"/>
    </source>
</evidence>
<evidence type="ECO:0000256" key="5">
    <source>
        <dbReference type="RuleBase" id="RU004004"/>
    </source>
</evidence>
<sequence length="697" mass="75135">MNKLSRFTPIFAALLAVSGCQTILNPNGATQAKQVNVQSSYLKGESASARNNTVVSDSMPQEKGSFQRLSSLASSHTSKKLEIDLSTSFKSDDKFQVSVNALPLNDFIHYTLGELLDVSYLIEPTVKEKTTPITLELKEEVSGQRLFQLIQEALAQNSINITLNDGVFYVYPFEQSGSKSERAFGFGRDADSVPTTSSDIIQLVPIKYGVSTGLRSSVAGLVDAQVSIDPNQGMMTLIGKREQILRALELLSLIDSPALSNKSIALMSFTYIDSQTFITKVSELLENEGIPVQSGARNSVSIQFVPIEHLGKVVVFATADEIIDRVEYWAKQLDKPATGSEQSFYIYHPKYARASDLGQSLAPLLGGNLSGNNASRQNSPASTTANSNSSRANANSNNSASAPSNAGSFSVESDGIKLVVDQRANALIFYSTGQYYQELQPILKQLDVMPKQVMMEVVIAEVKLTGSFAKGVQYALQSGSSNNRRETFNFNSETGFNYSIVGMPGNIKVNLNQSNGLVNVLSRPTLLVRDGVSANISVGDDIPTVGSTTADPINSDRETTTIQYRKTGVDLNVTPTINAQGTVIMTIEQSISSVNDKATGSSGSPAIFERSLSTEVVAGDGQTVLLGGLISHNNSQGATSVPLFGSLPLLGHLFRSDESSSDKTELVVLVTPKIIHNDEDWLKVEQSFKKGLENLVF</sequence>
<dbReference type="EMBL" id="JABBPG010000006">
    <property type="protein sequence ID" value="NOU51805.1"/>
    <property type="molecule type" value="Genomic_DNA"/>
</dbReference>
<evidence type="ECO:0000313" key="10">
    <source>
        <dbReference type="Proteomes" id="UP000586305"/>
    </source>
</evidence>
<dbReference type="InterPro" id="IPR005644">
    <property type="entry name" value="NolW-like"/>
</dbReference>
<name>A0A849VF60_9GAMM</name>
<dbReference type="Pfam" id="PF00263">
    <property type="entry name" value="Secretin"/>
    <property type="match status" value="1"/>
</dbReference>
<dbReference type="InterPro" id="IPR004845">
    <property type="entry name" value="T2SS_GspD_CS"/>
</dbReference>
<comment type="similarity">
    <text evidence="4">Belongs to the bacterial secretin family.</text>
</comment>
<dbReference type="PRINTS" id="PR01032">
    <property type="entry name" value="PHAGEIV"/>
</dbReference>
<dbReference type="RefSeq" id="WP_171626861.1">
    <property type="nucleotide sequence ID" value="NZ_JABBPG010000006.1"/>
</dbReference>
<reference evidence="9 10" key="1">
    <citation type="submission" date="2020-04" db="EMBL/GenBank/DDBJ databases">
        <title>Pseudoalteromonas caenipelagi sp. nov., isolated from a tidal flat.</title>
        <authorList>
            <person name="Park S."/>
            <person name="Yoon J.-H."/>
        </authorList>
    </citation>
    <scope>NUCLEOTIDE SEQUENCE [LARGE SCALE GENOMIC DNA]</scope>
    <source>
        <strain evidence="9 10">JBTF-M23</strain>
    </source>
</reference>
<dbReference type="PROSITE" id="PS51257">
    <property type="entry name" value="PROKAR_LIPOPROTEIN"/>
    <property type="match status" value="1"/>
</dbReference>
<dbReference type="InterPro" id="IPR001775">
    <property type="entry name" value="GspD/PilQ"/>
</dbReference>
<feature type="domain" description="Type II/III secretion system secretin-like" evidence="7">
    <location>
        <begin position="513"/>
        <end position="675"/>
    </location>
</feature>
<keyword evidence="3" id="KW-0472">Membrane</keyword>
<dbReference type="GO" id="GO:0015627">
    <property type="term" value="C:type II protein secretion system complex"/>
    <property type="evidence" value="ECO:0007669"/>
    <property type="project" value="TreeGrafter"/>
</dbReference>
<protein>
    <submittedName>
        <fullName evidence="9">Type II secretory pathway protein</fullName>
    </submittedName>
</protein>
<feature type="compositionally biased region" description="Low complexity" evidence="6">
    <location>
        <begin position="378"/>
        <end position="406"/>
    </location>
</feature>
<evidence type="ECO:0000259" key="8">
    <source>
        <dbReference type="Pfam" id="PF03958"/>
    </source>
</evidence>
<comment type="subcellular location">
    <subcellularLocation>
        <location evidence="5">Cell outer membrane</location>
    </subcellularLocation>
    <subcellularLocation>
        <location evidence="1">Membrane</location>
    </subcellularLocation>
</comment>
<evidence type="ECO:0000256" key="6">
    <source>
        <dbReference type="SAM" id="MobiDB-lite"/>
    </source>
</evidence>
<gene>
    <name evidence="9" type="ORF">HG263_14805</name>
</gene>
<dbReference type="GO" id="GO:0009306">
    <property type="term" value="P:protein secretion"/>
    <property type="evidence" value="ECO:0007669"/>
    <property type="project" value="InterPro"/>
</dbReference>
<accession>A0A849VF60</accession>
<dbReference type="Pfam" id="PF03958">
    <property type="entry name" value="Secretin_N"/>
    <property type="match status" value="1"/>
</dbReference>
<proteinExistence type="inferred from homology"/>
<dbReference type="PRINTS" id="PR00811">
    <property type="entry name" value="BCTERIALGSPD"/>
</dbReference>
<dbReference type="PANTHER" id="PTHR30332">
    <property type="entry name" value="PROBABLE GENERAL SECRETION PATHWAY PROTEIN D"/>
    <property type="match status" value="1"/>
</dbReference>
<feature type="region of interest" description="Disordered" evidence="6">
    <location>
        <begin position="368"/>
        <end position="406"/>
    </location>
</feature>
<dbReference type="InterPro" id="IPR050810">
    <property type="entry name" value="Bact_Secretion_Sys_Channel"/>
</dbReference>
<dbReference type="Proteomes" id="UP000586305">
    <property type="component" value="Unassembled WGS sequence"/>
</dbReference>
<feature type="domain" description="NolW-like" evidence="8">
    <location>
        <begin position="346"/>
        <end position="452"/>
    </location>
</feature>
<dbReference type="PANTHER" id="PTHR30332:SF24">
    <property type="entry name" value="SECRETIN GSPD-RELATED"/>
    <property type="match status" value="1"/>
</dbReference>
<evidence type="ECO:0000259" key="7">
    <source>
        <dbReference type="Pfam" id="PF00263"/>
    </source>
</evidence>
<dbReference type="InterPro" id="IPR004846">
    <property type="entry name" value="T2SS/T3SS_dom"/>
</dbReference>
<dbReference type="PROSITE" id="PS00875">
    <property type="entry name" value="T2SP_D"/>
    <property type="match status" value="1"/>
</dbReference>
<dbReference type="GO" id="GO:0009279">
    <property type="term" value="C:cell outer membrane"/>
    <property type="evidence" value="ECO:0007669"/>
    <property type="project" value="UniProtKB-SubCell"/>
</dbReference>
<dbReference type="InterPro" id="IPR038591">
    <property type="entry name" value="NolW-like_sf"/>
</dbReference>
<organism evidence="9 10">
    <name type="scientific">Pseudoalteromonas caenipelagi</name>
    <dbReference type="NCBI Taxonomy" id="2726988"/>
    <lineage>
        <taxon>Bacteria</taxon>
        <taxon>Pseudomonadati</taxon>
        <taxon>Pseudomonadota</taxon>
        <taxon>Gammaproteobacteria</taxon>
        <taxon>Alteromonadales</taxon>
        <taxon>Pseudoalteromonadaceae</taxon>
        <taxon>Pseudoalteromonas</taxon>
    </lineage>
</organism>
<evidence type="ECO:0000256" key="2">
    <source>
        <dbReference type="ARBA" id="ARBA00022729"/>
    </source>
</evidence>
<evidence type="ECO:0000313" key="9">
    <source>
        <dbReference type="EMBL" id="NOU51805.1"/>
    </source>
</evidence>
<evidence type="ECO:0000256" key="4">
    <source>
        <dbReference type="RuleBase" id="RU004003"/>
    </source>
</evidence>
<keyword evidence="5" id="KW-0813">Transport</keyword>